<feature type="domain" description="STAS" evidence="8">
    <location>
        <begin position="329"/>
        <end position="391"/>
    </location>
</feature>
<feature type="binding site" evidence="7">
    <location>
        <position position="191"/>
    </location>
    <ligand>
        <name>substrate</name>
    </ligand>
</feature>
<comment type="similarity">
    <text evidence="1 7">Belongs to the glutaminase family.</text>
</comment>
<dbReference type="PROSITE" id="PS50801">
    <property type="entry name" value="STAS"/>
    <property type="match status" value="1"/>
</dbReference>
<evidence type="ECO:0000256" key="7">
    <source>
        <dbReference type="HAMAP-Rule" id="MF_00313"/>
    </source>
</evidence>
<dbReference type="Gene3D" id="3.40.710.10">
    <property type="entry name" value="DD-peptidase/beta-lactamase superfamily"/>
    <property type="match status" value="1"/>
</dbReference>
<dbReference type="InterPro" id="IPR036513">
    <property type="entry name" value="STAS_dom_sf"/>
</dbReference>
<dbReference type="eggNOG" id="COG2066">
    <property type="taxonomic scope" value="Bacteria"/>
</dbReference>
<dbReference type="EC" id="3.5.1.2" evidence="3 7"/>
<dbReference type="InterPro" id="IPR002645">
    <property type="entry name" value="STAS_dom"/>
</dbReference>
<dbReference type="Pfam" id="PF04960">
    <property type="entry name" value="Glutaminase"/>
    <property type="match status" value="1"/>
</dbReference>
<feature type="binding site" evidence="7">
    <location>
        <position position="167"/>
    </location>
    <ligand>
        <name>substrate</name>
    </ligand>
</feature>
<evidence type="ECO:0000256" key="6">
    <source>
        <dbReference type="ARBA" id="ARBA00070405"/>
    </source>
</evidence>
<dbReference type="EMBL" id="CP003924">
    <property type="protein sequence ID" value="AGS33707.1"/>
    <property type="molecule type" value="Genomic_DNA"/>
</dbReference>
<dbReference type="KEGG" id="cmd:B841_01120"/>
<dbReference type="AlphaFoldDB" id="S5SRR2"/>
<feature type="binding site" evidence="7">
    <location>
        <position position="64"/>
    </location>
    <ligand>
        <name>substrate</name>
    </ligand>
</feature>
<dbReference type="OrthoDB" id="9788822at2"/>
<dbReference type="SUPFAM" id="SSF52091">
    <property type="entry name" value="SpoIIaa-like"/>
    <property type="match status" value="1"/>
</dbReference>
<organism evidence="9 10">
    <name type="scientific">Corynebacterium maris DSM 45190</name>
    <dbReference type="NCBI Taxonomy" id="1224163"/>
    <lineage>
        <taxon>Bacteria</taxon>
        <taxon>Bacillati</taxon>
        <taxon>Actinomycetota</taxon>
        <taxon>Actinomycetes</taxon>
        <taxon>Mycobacteriales</taxon>
        <taxon>Corynebacteriaceae</taxon>
        <taxon>Corynebacterium</taxon>
    </lineage>
</organism>
<dbReference type="Gene3D" id="3.30.750.24">
    <property type="entry name" value="STAS domain"/>
    <property type="match status" value="2"/>
</dbReference>
<evidence type="ECO:0000313" key="10">
    <source>
        <dbReference type="Proteomes" id="UP000015388"/>
    </source>
</evidence>
<dbReference type="GO" id="GO:0004359">
    <property type="term" value="F:glutaminase activity"/>
    <property type="evidence" value="ECO:0007669"/>
    <property type="project" value="UniProtKB-UniRule"/>
</dbReference>
<comment type="catalytic activity">
    <reaction evidence="5 7">
        <text>L-glutamine + H2O = L-glutamate + NH4(+)</text>
        <dbReference type="Rhea" id="RHEA:15889"/>
        <dbReference type="ChEBI" id="CHEBI:15377"/>
        <dbReference type="ChEBI" id="CHEBI:28938"/>
        <dbReference type="ChEBI" id="CHEBI:29985"/>
        <dbReference type="ChEBI" id="CHEBI:58359"/>
        <dbReference type="EC" id="3.5.1.2"/>
    </reaction>
</comment>
<feature type="binding site" evidence="7">
    <location>
        <position position="160"/>
    </location>
    <ligand>
        <name>substrate</name>
    </ligand>
</feature>
<feature type="binding site" evidence="7">
    <location>
        <position position="261"/>
    </location>
    <ligand>
        <name>substrate</name>
    </ligand>
</feature>
<evidence type="ECO:0000256" key="2">
    <source>
        <dbReference type="ARBA" id="ARBA00011881"/>
    </source>
</evidence>
<dbReference type="STRING" id="1224163.B841_01120"/>
<proteinExistence type="inferred from homology"/>
<dbReference type="PANTHER" id="PTHR12544:SF29">
    <property type="entry name" value="GLUTAMINASE"/>
    <property type="match status" value="1"/>
</dbReference>
<feature type="binding site" evidence="7">
    <location>
        <position position="114"/>
    </location>
    <ligand>
        <name>substrate</name>
    </ligand>
</feature>
<accession>S5SRR2</accession>
<keyword evidence="4 7" id="KW-0378">Hydrolase</keyword>
<keyword evidence="7" id="KW-0007">Acetylation</keyword>
<dbReference type="RefSeq" id="WP_020933642.1">
    <property type="nucleotide sequence ID" value="NC_021915.1"/>
</dbReference>
<dbReference type="NCBIfam" id="NF002134">
    <property type="entry name" value="PRK00971.1-4"/>
    <property type="match status" value="1"/>
</dbReference>
<dbReference type="PATRIC" id="fig|1224163.3.peg.225"/>
<dbReference type="HAMAP" id="MF_00313">
    <property type="entry name" value="Glutaminase"/>
    <property type="match status" value="1"/>
</dbReference>
<dbReference type="InterPro" id="IPR015868">
    <property type="entry name" value="Glutaminase"/>
</dbReference>
<dbReference type="Proteomes" id="UP000015388">
    <property type="component" value="Chromosome"/>
</dbReference>
<dbReference type="GO" id="GO:0006543">
    <property type="term" value="P:L-glutamine catabolic process"/>
    <property type="evidence" value="ECO:0007669"/>
    <property type="project" value="TreeGrafter"/>
</dbReference>
<feature type="binding site" evidence="7">
    <location>
        <position position="243"/>
    </location>
    <ligand>
        <name>substrate</name>
    </ligand>
</feature>
<evidence type="ECO:0000256" key="1">
    <source>
        <dbReference type="ARBA" id="ARBA00011076"/>
    </source>
</evidence>
<evidence type="ECO:0000256" key="3">
    <source>
        <dbReference type="ARBA" id="ARBA00012918"/>
    </source>
</evidence>
<gene>
    <name evidence="7" type="primary">glsA</name>
    <name evidence="9" type="ORF">B841_01120</name>
</gene>
<dbReference type="PANTHER" id="PTHR12544">
    <property type="entry name" value="GLUTAMINASE"/>
    <property type="match status" value="1"/>
</dbReference>
<dbReference type="GO" id="GO:0006537">
    <property type="term" value="P:glutamate biosynthetic process"/>
    <property type="evidence" value="ECO:0007669"/>
    <property type="project" value="TreeGrafter"/>
</dbReference>
<evidence type="ECO:0000256" key="4">
    <source>
        <dbReference type="ARBA" id="ARBA00022801"/>
    </source>
</evidence>
<evidence type="ECO:0000256" key="5">
    <source>
        <dbReference type="ARBA" id="ARBA00049534"/>
    </source>
</evidence>
<reference evidence="9 10" key="1">
    <citation type="submission" date="2012-11" db="EMBL/GenBank/DDBJ databases">
        <title>The complete genome sequence of Corynebacterium maris Coryn-1 (=DSM 45190).</title>
        <authorList>
            <person name="Schaffert L."/>
            <person name="Albersmeier A."/>
            <person name="Kalinowski J."/>
            <person name="Ruckert C."/>
        </authorList>
    </citation>
    <scope>NUCLEOTIDE SEQUENCE [LARGE SCALE GENOMIC DNA]</scope>
    <source>
        <strain evidence="10">Coryn-1</strain>
    </source>
</reference>
<evidence type="ECO:0000313" key="9">
    <source>
        <dbReference type="EMBL" id="AGS33707.1"/>
    </source>
</evidence>
<protein>
    <recommendedName>
        <fullName evidence="6 7">Glutaminase</fullName>
        <ecNumber evidence="3 7">3.5.1.2</ecNumber>
    </recommendedName>
</protein>
<dbReference type="FunFam" id="3.40.710.10:FF:000005">
    <property type="entry name" value="Glutaminase"/>
    <property type="match status" value="1"/>
</dbReference>
<name>S5SRR2_9CORY</name>
<keyword evidence="10" id="KW-1185">Reference proteome</keyword>
<comment type="subunit">
    <text evidence="2 7">Homotetramer.</text>
</comment>
<sequence>MKTPIPDYLEHVLDEVRDIDEGEVEEGLPHIDVKDPTELAAAVCTVTGNVYTAGDAEVTFTMQSISKAFVYALALQELGRKKVFETVGTEASGEPFNELSLGRETNRPMNPMINAGAIAVNQLINGEDSSVEDRVEIIRAFLSELAGRELKVNEDILDSELEDSDRNLAIAHMLASHGVIHDDPRQAVISYQRQCSVEITVIDLAVMSATLANGGVQPVTGKKVLDADACRLALAMMGTAGMYDGSGRWMSTVGIPAKSGVSGGLLGTLPGELGLATLSPRLNPQGNSVRGVAIFERFSEEMGLHLMASDPIGTHAVRGIETEGEETTVQLQGSIHFAAAERALDKLSDYDFDCECIVLDVSRVSGFEKVGRVLVKEGLRRLRDDGFEIAIYDPKEKFGDLEFSDGTRAEVVGEG</sequence>
<dbReference type="InterPro" id="IPR012338">
    <property type="entry name" value="Beta-lactam/transpept-like"/>
</dbReference>
<dbReference type="SUPFAM" id="SSF56601">
    <property type="entry name" value="beta-lactamase/transpeptidase-like"/>
    <property type="match status" value="1"/>
</dbReference>
<dbReference type="NCBIfam" id="TIGR03814">
    <property type="entry name" value="Gln_ase"/>
    <property type="match status" value="1"/>
</dbReference>
<dbReference type="HOGENOM" id="CLU_027932_0_0_11"/>
<evidence type="ECO:0000259" key="8">
    <source>
        <dbReference type="PROSITE" id="PS50801"/>
    </source>
</evidence>